<evidence type="ECO:0000256" key="3">
    <source>
        <dbReference type="ARBA" id="ARBA00023157"/>
    </source>
</evidence>
<protein>
    <recommendedName>
        <fullName evidence="4">BPTI/Kunitz inhibitor domain-containing protein</fullName>
    </recommendedName>
</protein>
<keyword evidence="2" id="KW-0722">Serine protease inhibitor</keyword>
<evidence type="ECO:0000313" key="5">
    <source>
        <dbReference type="EMBL" id="ELU17369.1"/>
    </source>
</evidence>
<dbReference type="PROSITE" id="PS00280">
    <property type="entry name" value="BPTI_KUNITZ_1"/>
    <property type="match status" value="1"/>
</dbReference>
<dbReference type="PANTHER" id="PTHR47247">
    <property type="entry name" value="KUNITZ-TYPE PROTEASE INHIBITOR 2"/>
    <property type="match status" value="1"/>
</dbReference>
<dbReference type="InterPro" id="IPR020901">
    <property type="entry name" value="Prtase_inh_Kunz-CS"/>
</dbReference>
<dbReference type="OMA" id="STERCCA"/>
<keyword evidence="7" id="KW-1185">Reference proteome</keyword>
<dbReference type="EMBL" id="KB292529">
    <property type="protein sequence ID" value="ELU17369.1"/>
    <property type="molecule type" value="Genomic_DNA"/>
</dbReference>
<dbReference type="InterPro" id="IPR002223">
    <property type="entry name" value="Kunitz_BPTI"/>
</dbReference>
<name>R7VFH6_CAPTE</name>
<dbReference type="SUPFAM" id="SSF57362">
    <property type="entry name" value="BPTI-like"/>
    <property type="match status" value="1"/>
</dbReference>
<reference evidence="5 7" key="2">
    <citation type="journal article" date="2013" name="Nature">
        <title>Insights into bilaterian evolution from three spiralian genomes.</title>
        <authorList>
            <person name="Simakov O."/>
            <person name="Marletaz F."/>
            <person name="Cho S.J."/>
            <person name="Edsinger-Gonzales E."/>
            <person name="Havlak P."/>
            <person name="Hellsten U."/>
            <person name="Kuo D.H."/>
            <person name="Larsson T."/>
            <person name="Lv J."/>
            <person name="Arendt D."/>
            <person name="Savage R."/>
            <person name="Osoegawa K."/>
            <person name="de Jong P."/>
            <person name="Grimwood J."/>
            <person name="Chapman J.A."/>
            <person name="Shapiro H."/>
            <person name="Aerts A."/>
            <person name="Otillar R.P."/>
            <person name="Terry A.Y."/>
            <person name="Boore J.L."/>
            <person name="Grigoriev I.V."/>
            <person name="Lindberg D.R."/>
            <person name="Seaver E.C."/>
            <person name="Weisblat D.A."/>
            <person name="Putnam N.H."/>
            <person name="Rokhsar D.S."/>
        </authorList>
    </citation>
    <scope>NUCLEOTIDE SEQUENCE</scope>
    <source>
        <strain evidence="5 7">I ESC-2004</strain>
    </source>
</reference>
<evidence type="ECO:0000256" key="1">
    <source>
        <dbReference type="ARBA" id="ARBA00022690"/>
    </source>
</evidence>
<keyword evidence="1" id="KW-0646">Protease inhibitor</keyword>
<gene>
    <name evidence="5" type="ORF">CAPTEDRAFT_221002</name>
</gene>
<evidence type="ECO:0000313" key="6">
    <source>
        <dbReference type="EnsemblMetazoa" id="CapteP221002"/>
    </source>
</evidence>
<dbReference type="OrthoDB" id="4473401at2759"/>
<evidence type="ECO:0000313" key="7">
    <source>
        <dbReference type="Proteomes" id="UP000014760"/>
    </source>
</evidence>
<dbReference type="SMART" id="SM00131">
    <property type="entry name" value="KU"/>
    <property type="match status" value="1"/>
</dbReference>
<dbReference type="GO" id="GO:0004867">
    <property type="term" value="F:serine-type endopeptidase inhibitor activity"/>
    <property type="evidence" value="ECO:0007669"/>
    <property type="project" value="UniProtKB-KW"/>
</dbReference>
<dbReference type="CDD" id="cd00109">
    <property type="entry name" value="Kunitz-type"/>
    <property type="match status" value="1"/>
</dbReference>
<dbReference type="MEROPS" id="I02.978"/>
<feature type="domain" description="BPTI/Kunitz inhibitor" evidence="4">
    <location>
        <begin position="62"/>
        <end position="112"/>
    </location>
</feature>
<keyword evidence="3" id="KW-1015">Disulfide bond</keyword>
<reference evidence="7" key="1">
    <citation type="submission" date="2012-12" db="EMBL/GenBank/DDBJ databases">
        <authorList>
            <person name="Hellsten U."/>
            <person name="Grimwood J."/>
            <person name="Chapman J.A."/>
            <person name="Shapiro H."/>
            <person name="Aerts A."/>
            <person name="Otillar R.P."/>
            <person name="Terry A.Y."/>
            <person name="Boore J.L."/>
            <person name="Simakov O."/>
            <person name="Marletaz F."/>
            <person name="Cho S.-J."/>
            <person name="Edsinger-Gonzales E."/>
            <person name="Havlak P."/>
            <person name="Kuo D.-H."/>
            <person name="Larsson T."/>
            <person name="Lv J."/>
            <person name="Arendt D."/>
            <person name="Savage R."/>
            <person name="Osoegawa K."/>
            <person name="de Jong P."/>
            <person name="Lindberg D.R."/>
            <person name="Seaver E.C."/>
            <person name="Weisblat D.A."/>
            <person name="Putnam N.H."/>
            <person name="Grigoriev I.V."/>
            <person name="Rokhsar D.S."/>
        </authorList>
    </citation>
    <scope>NUCLEOTIDE SEQUENCE</scope>
    <source>
        <strain evidence="7">I ESC-2004</strain>
    </source>
</reference>
<evidence type="ECO:0000259" key="4">
    <source>
        <dbReference type="PROSITE" id="PS50279"/>
    </source>
</evidence>
<dbReference type="FunFam" id="4.10.410.10:FF:000020">
    <property type="entry name" value="Collagen, type VI, alpha 3"/>
    <property type="match status" value="1"/>
</dbReference>
<organism evidence="5">
    <name type="scientific">Capitella teleta</name>
    <name type="common">Polychaete worm</name>
    <dbReference type="NCBI Taxonomy" id="283909"/>
    <lineage>
        <taxon>Eukaryota</taxon>
        <taxon>Metazoa</taxon>
        <taxon>Spiralia</taxon>
        <taxon>Lophotrochozoa</taxon>
        <taxon>Annelida</taxon>
        <taxon>Polychaeta</taxon>
        <taxon>Sedentaria</taxon>
        <taxon>Scolecida</taxon>
        <taxon>Capitellidae</taxon>
        <taxon>Capitella</taxon>
    </lineage>
</organism>
<dbReference type="PRINTS" id="PR00759">
    <property type="entry name" value="BASICPTASE"/>
</dbReference>
<sequence length="387" mass="42427">MCRPSEHLMILNGKGCPICECTSLTPCRNKECTKPNEICQMFTSCEDDLDSCEPEARCTDICRLPLDHGTCGAFYLRWYYDSSDGVCKKFNFGGCNGNRNNFLTKQDCLSNCTSSNPTTKPPPTYSWTATTTTTQVPVVEDKKIEKEDIGDPVPVGCPLIPCPACPIPYEPLVFTDAASCQVCHCSLAITQCKDMPCEDHQKCVMTSPPLCQNEPCDEIPTCVNKPILRPQPEGRENIREENNITEEEVKENPGNGIQSEKQIKEADCAEFSCSKQCEHDQEFVYDTAGCKTCACANSTCETHPCSAGQICRMVQVQCVTMPCNPVAQCLDNELCDTNCKITCDAGSDMAIDERGCSLCFCEGNSGAPVAFALHSLFSLVILAFMAL</sequence>
<dbReference type="EnsemblMetazoa" id="CapteT221002">
    <property type="protein sequence ID" value="CapteP221002"/>
    <property type="gene ID" value="CapteG221002"/>
</dbReference>
<accession>R7VFH6</accession>
<dbReference type="HOGENOM" id="CLU_714216_0_0_1"/>
<dbReference type="AlphaFoldDB" id="R7VFH6"/>
<dbReference type="PANTHER" id="PTHR47247:SF1">
    <property type="entry name" value="KUNITZ-TYPE PROTEASE INHIBITOR 2"/>
    <property type="match status" value="1"/>
</dbReference>
<dbReference type="Gene3D" id="4.10.410.10">
    <property type="entry name" value="Pancreatic trypsin inhibitor Kunitz domain"/>
    <property type="match status" value="1"/>
</dbReference>
<reference evidence="6" key="3">
    <citation type="submission" date="2015-06" db="UniProtKB">
        <authorList>
            <consortium name="EnsemblMetazoa"/>
        </authorList>
    </citation>
    <scope>IDENTIFICATION</scope>
</reference>
<dbReference type="EMBL" id="AMQN01016902">
    <property type="status" value="NOT_ANNOTATED_CDS"/>
    <property type="molecule type" value="Genomic_DNA"/>
</dbReference>
<dbReference type="PROSITE" id="PS50279">
    <property type="entry name" value="BPTI_KUNITZ_2"/>
    <property type="match status" value="1"/>
</dbReference>
<proteinExistence type="predicted"/>
<evidence type="ECO:0000256" key="2">
    <source>
        <dbReference type="ARBA" id="ARBA00022900"/>
    </source>
</evidence>
<dbReference type="Pfam" id="PF00014">
    <property type="entry name" value="Kunitz_BPTI"/>
    <property type="match status" value="1"/>
</dbReference>
<dbReference type="Proteomes" id="UP000014760">
    <property type="component" value="Unassembled WGS sequence"/>
</dbReference>
<dbReference type="STRING" id="283909.R7VFH6"/>
<dbReference type="InterPro" id="IPR036880">
    <property type="entry name" value="Kunitz_BPTI_sf"/>
</dbReference>